<dbReference type="EMBL" id="JBIMZQ010000001">
    <property type="protein sequence ID" value="KAL3674689.1"/>
    <property type="molecule type" value="Genomic_DNA"/>
</dbReference>
<dbReference type="PROSITE" id="PS00678">
    <property type="entry name" value="WD_REPEATS_1"/>
    <property type="match status" value="2"/>
</dbReference>
<feature type="region of interest" description="Disordered" evidence="7">
    <location>
        <begin position="526"/>
        <end position="549"/>
    </location>
</feature>
<sequence length="1651" mass="186791">MVMEEAGSSFDGIESRARELRRRAANRRRAGVDILSSSSPVQTLSLPQIFYAKHETQEIRMELIDIQSQHNAALTYCGQQFVVENNVRQLRKGIGVTQLQIRQKTEELDELQRRVLRLSKLLHDSSDEKTFAKTKLGNQEEIRKQQLHAKPCGHCGRHYLPEMLITHEDSCAGLIAGTNQLADNLELPSGNSRSVPVIRKASASPDAPLIAKFVSQPPRNLRVDLKSIAHNALTIMWDQPIFTGSNVIFDYELNYSVCHSKVKLGEVQRQYDPQPPLRLSRWCLLNPVPEYRYRLTNLSADQEYGEFSICAITVAGKCEESNKLELVQTLPAVPPTIPLFLCVGVVTATSITLTWMEPLDDGGNPIQDYEVIFSEAVIKLDNVDDRGKGWLDVSEIEYKPRRIRTNSRETTLTIVNLLSGVEHLNFQVRAVNTEGIQGEYCESIKSIFTIAPGNEFKLLDELQAAVNSRSRTVDSQFLSGFMQRYERHHYIEQVSRFILSIYPDMEAKVSSIVHRGDSSLHREEDIVDQEQEPTPIQQASRRKRFEDLTDEEKVAERRRQFHFRIAEIRAEQKKAEYNVQWCKDRQIDLVALIRAAETRILEKQAELERARMFKGPQMDSDVLENGLQRFFTKELVVALEDEIEIDQLYILDTKTEIIKVENYLRADIKRRDTLMKRLKERQEALEAFENNPEYAENATGTAATLARLRGGILYRAFAAFVFNRQEAHEIRRKMRTAINRLVNHRLKNAIQRWGEVAKFLTRTNAGVGEIYGIGSVGLLNAALGRDDLMIEAQNLLRDLQSTGSSLQDTRWTTEQQVAAKNEGPASKGDLELERSREQHKKYFPFILEGDAKMNLQDYEDALRLYNVVISNEMWMQQMSEAQRVKLQLKVGDATFRLEKYEQALTIFNRASVVANRMGLHYEEGSAVLRVADTQHVLRSLRMSIESYERALLLFEAVRDAQGELSCYRGLQRVYERLEDREMIEINKHHADDIEFVLTKKLSSAGQKINKLQQRLVGAGAESSCQIALERVGPIVPRLRRERIQRMFDIREEMKLVASLEKLLCEKKVLLAKGEDDLKRALASDSSQVDSTIINGSGARYDLEDFKTKLAKLMGSVKVGEEQIGKEITNAKIRISNAEDEIKGLEEELAVETGALMRKVVSRERMRCFRFNATNESLKNVVGTASHGITTCFASAGVTGFVFDFLSGACLAQAVGDPQQNHLGNPTGHQAQILCVYYTGHRIYTGSADSSLGVWEVKNETIGGVSCSLLRMLTDFDAAVVSVVADTQWFACSCSDCDVFVFDVESLATIVHIISAHDKTVTTLSLQSANLSLTTGGADHKIKVWEVGQAPQYTTRRNVKFVWCLEAERRGDEFFNGHLVPVTCVRRVANEIVSGDTSGRVVAWNLNADNKLLRICDVHRDVAVTCLQFDATRIVSGASNGQICVIDFATGNLIQTLHAHQDRVLDLQFDRTRLISMSADAKVQLWFWQTRDGIGADRKKYHILGAGETLRSLSLMYRTSIQKLLQWNSIPDSTKTYLGQKLIVEVDTNASASDELKTLDLSSSVQFGKLSYENLDFVASIKTKSKDVESQWAAQRLAMLAKEYFPSLDDEVYNDAKEKEDDDAEAEDESESDDDMAMDSIGEEEQERQEQE</sequence>
<protein>
    <submittedName>
        <fullName evidence="10">Uncharacterized protein</fullName>
    </submittedName>
</protein>
<dbReference type="SUPFAM" id="SSF50978">
    <property type="entry name" value="WD40 repeat-like"/>
    <property type="match status" value="1"/>
</dbReference>
<evidence type="ECO:0000256" key="3">
    <source>
        <dbReference type="ARBA" id="ARBA00022737"/>
    </source>
</evidence>
<name>A0ABD3GBZ1_9STRA</name>
<comment type="subcellular location">
    <subcellularLocation>
        <location evidence="1">Nucleus</location>
    </subcellularLocation>
</comment>
<evidence type="ECO:0000259" key="8">
    <source>
        <dbReference type="PROSITE" id="PS50853"/>
    </source>
</evidence>
<proteinExistence type="predicted"/>
<gene>
    <name evidence="10" type="ORF">V7S43_000629</name>
</gene>
<dbReference type="CDD" id="cd00063">
    <property type="entry name" value="FN3"/>
    <property type="match status" value="2"/>
</dbReference>
<dbReference type="Proteomes" id="UP001632037">
    <property type="component" value="Unassembled WGS sequence"/>
</dbReference>
<evidence type="ECO:0000259" key="9">
    <source>
        <dbReference type="PROSITE" id="PS51782"/>
    </source>
</evidence>
<evidence type="ECO:0000256" key="6">
    <source>
        <dbReference type="SAM" id="Coils"/>
    </source>
</evidence>
<comment type="caution">
    <text evidence="10">The sequence shown here is derived from an EMBL/GenBank/DDBJ whole genome shotgun (WGS) entry which is preliminary data.</text>
</comment>
<dbReference type="Gene3D" id="2.60.40.10">
    <property type="entry name" value="Immunoglobulins"/>
    <property type="match status" value="2"/>
</dbReference>
<dbReference type="PROSITE" id="PS50082">
    <property type="entry name" value="WD_REPEATS_2"/>
    <property type="match status" value="3"/>
</dbReference>
<dbReference type="GO" id="GO:0005634">
    <property type="term" value="C:nucleus"/>
    <property type="evidence" value="ECO:0007669"/>
    <property type="project" value="UniProtKB-SubCell"/>
</dbReference>
<dbReference type="InterPro" id="IPR036322">
    <property type="entry name" value="WD40_repeat_dom_sf"/>
</dbReference>
<dbReference type="InterPro" id="IPR036779">
    <property type="entry name" value="LysM_dom_sf"/>
</dbReference>
<evidence type="ECO:0000256" key="2">
    <source>
        <dbReference type="ARBA" id="ARBA00022574"/>
    </source>
</evidence>
<dbReference type="InterPro" id="IPR015943">
    <property type="entry name" value="WD40/YVTN_repeat-like_dom_sf"/>
</dbReference>
<feature type="repeat" description="WD" evidence="5">
    <location>
        <begin position="1313"/>
        <end position="1354"/>
    </location>
</feature>
<dbReference type="InterPro" id="IPR018392">
    <property type="entry name" value="LysM"/>
</dbReference>
<dbReference type="InterPro" id="IPR013783">
    <property type="entry name" value="Ig-like_fold"/>
</dbReference>
<feature type="coiled-coil region" evidence="6">
    <location>
        <begin position="1120"/>
        <end position="1154"/>
    </location>
</feature>
<dbReference type="InterPro" id="IPR019775">
    <property type="entry name" value="WD40_repeat_CS"/>
</dbReference>
<reference evidence="10 11" key="1">
    <citation type="submission" date="2024-09" db="EMBL/GenBank/DDBJ databases">
        <title>Genome sequencing and assembly of Phytophthora oleae, isolate VK10A, causative agent of rot of olive drupes.</title>
        <authorList>
            <person name="Conti Taguali S."/>
            <person name="Riolo M."/>
            <person name="La Spada F."/>
            <person name="Cacciola S.O."/>
            <person name="Dionisio G."/>
        </authorList>
    </citation>
    <scope>NUCLEOTIDE SEQUENCE [LARGE SCALE GENOMIC DNA]</scope>
    <source>
        <strain evidence="10 11">VK10A</strain>
    </source>
</reference>
<feature type="compositionally biased region" description="Acidic residues" evidence="7">
    <location>
        <begin position="1619"/>
        <end position="1651"/>
    </location>
</feature>
<evidence type="ECO:0000256" key="5">
    <source>
        <dbReference type="PROSITE-ProRule" id="PRU00221"/>
    </source>
</evidence>
<dbReference type="CDD" id="cd00118">
    <property type="entry name" value="LysM"/>
    <property type="match status" value="1"/>
</dbReference>
<dbReference type="Pfam" id="PF01476">
    <property type="entry name" value="LysM"/>
    <property type="match status" value="1"/>
</dbReference>
<accession>A0ABD3GBZ1</accession>
<feature type="compositionally biased region" description="Polar residues" evidence="7">
    <location>
        <begin position="806"/>
        <end position="818"/>
    </location>
</feature>
<keyword evidence="2 5" id="KW-0853">WD repeat</keyword>
<feature type="domain" description="Fibronectin type-III" evidence="8">
    <location>
        <begin position="334"/>
        <end position="453"/>
    </location>
</feature>
<evidence type="ECO:0000313" key="10">
    <source>
        <dbReference type="EMBL" id="KAL3674689.1"/>
    </source>
</evidence>
<dbReference type="SMART" id="SM00060">
    <property type="entry name" value="FN3"/>
    <property type="match status" value="2"/>
</dbReference>
<dbReference type="InterPro" id="IPR003961">
    <property type="entry name" value="FN3_dom"/>
</dbReference>
<dbReference type="SMART" id="SM00257">
    <property type="entry name" value="LysM"/>
    <property type="match status" value="1"/>
</dbReference>
<evidence type="ECO:0000256" key="1">
    <source>
        <dbReference type="ARBA" id="ARBA00004123"/>
    </source>
</evidence>
<feature type="region of interest" description="Disordered" evidence="7">
    <location>
        <begin position="806"/>
        <end position="832"/>
    </location>
</feature>
<feature type="region of interest" description="Disordered" evidence="7">
    <location>
        <begin position="1610"/>
        <end position="1651"/>
    </location>
</feature>
<dbReference type="InterPro" id="IPR001680">
    <property type="entry name" value="WD40_rpt"/>
</dbReference>
<dbReference type="PANTHER" id="PTHR19848:SF0">
    <property type="entry name" value="NOTCHLESS PROTEIN HOMOLOG 1"/>
    <property type="match status" value="1"/>
</dbReference>
<dbReference type="SUPFAM" id="SSF49265">
    <property type="entry name" value="Fibronectin type III"/>
    <property type="match status" value="1"/>
</dbReference>
<feature type="repeat" description="WD" evidence="5">
    <location>
        <begin position="1456"/>
        <end position="1485"/>
    </location>
</feature>
<organism evidence="10 11">
    <name type="scientific">Phytophthora oleae</name>
    <dbReference type="NCBI Taxonomy" id="2107226"/>
    <lineage>
        <taxon>Eukaryota</taxon>
        <taxon>Sar</taxon>
        <taxon>Stramenopiles</taxon>
        <taxon>Oomycota</taxon>
        <taxon>Peronosporomycetes</taxon>
        <taxon>Peronosporales</taxon>
        <taxon>Peronosporaceae</taxon>
        <taxon>Phytophthora</taxon>
    </lineage>
</organism>
<dbReference type="PROSITE" id="PS50294">
    <property type="entry name" value="WD_REPEATS_REGION"/>
    <property type="match status" value="1"/>
</dbReference>
<feature type="coiled-coil region" evidence="6">
    <location>
        <begin position="94"/>
        <end position="128"/>
    </location>
</feature>
<dbReference type="InterPro" id="IPR036116">
    <property type="entry name" value="FN3_sf"/>
</dbReference>
<dbReference type="SUPFAM" id="SSF48452">
    <property type="entry name" value="TPR-like"/>
    <property type="match status" value="1"/>
</dbReference>
<feature type="domain" description="Fibronectin type-III" evidence="8">
    <location>
        <begin position="217"/>
        <end position="321"/>
    </location>
</feature>
<dbReference type="PANTHER" id="PTHR19848">
    <property type="entry name" value="WD40 REPEAT PROTEIN"/>
    <property type="match status" value="1"/>
</dbReference>
<feature type="repeat" description="WD" evidence="5">
    <location>
        <begin position="1225"/>
        <end position="1258"/>
    </location>
</feature>
<dbReference type="Gene3D" id="1.25.40.10">
    <property type="entry name" value="Tetratricopeptide repeat domain"/>
    <property type="match status" value="1"/>
</dbReference>
<dbReference type="Gene3D" id="3.10.350.10">
    <property type="entry name" value="LysM domain"/>
    <property type="match status" value="1"/>
</dbReference>
<keyword evidence="11" id="KW-1185">Reference proteome</keyword>
<evidence type="ECO:0000256" key="4">
    <source>
        <dbReference type="ARBA" id="ARBA00023242"/>
    </source>
</evidence>
<dbReference type="InterPro" id="IPR011990">
    <property type="entry name" value="TPR-like_helical_dom_sf"/>
</dbReference>
<keyword evidence="3" id="KW-0677">Repeat</keyword>
<dbReference type="SUPFAM" id="SSF54106">
    <property type="entry name" value="LysM domain"/>
    <property type="match status" value="1"/>
</dbReference>
<dbReference type="PROSITE" id="PS50853">
    <property type="entry name" value="FN3"/>
    <property type="match status" value="2"/>
</dbReference>
<dbReference type="Pfam" id="PF00041">
    <property type="entry name" value="fn3"/>
    <property type="match status" value="1"/>
</dbReference>
<dbReference type="Gene3D" id="2.130.10.10">
    <property type="entry name" value="YVTN repeat-like/Quinoprotein amine dehydrogenase"/>
    <property type="match status" value="1"/>
</dbReference>
<evidence type="ECO:0000313" key="11">
    <source>
        <dbReference type="Proteomes" id="UP001632037"/>
    </source>
</evidence>
<keyword evidence="4" id="KW-0539">Nucleus</keyword>
<feature type="domain" description="LysM" evidence="9">
    <location>
        <begin position="1499"/>
        <end position="1543"/>
    </location>
</feature>
<evidence type="ECO:0000256" key="7">
    <source>
        <dbReference type="SAM" id="MobiDB-lite"/>
    </source>
</evidence>
<dbReference type="SMART" id="SM00320">
    <property type="entry name" value="WD40"/>
    <property type="match status" value="6"/>
</dbReference>
<dbReference type="PROSITE" id="PS51782">
    <property type="entry name" value="LYSM"/>
    <property type="match status" value="1"/>
</dbReference>
<keyword evidence="6" id="KW-0175">Coiled coil</keyword>
<dbReference type="Pfam" id="PF00400">
    <property type="entry name" value="WD40"/>
    <property type="match status" value="2"/>
</dbReference>